<dbReference type="PROSITE" id="PS50086">
    <property type="entry name" value="TBC_RABGAP"/>
    <property type="match status" value="1"/>
</dbReference>
<dbReference type="FunFam" id="1.10.8.270:FF:000034">
    <property type="entry name" value="TBC (Tre-2/Bub2/Cdc16) domain family"/>
    <property type="match status" value="1"/>
</dbReference>
<feature type="compositionally biased region" description="Low complexity" evidence="2">
    <location>
        <begin position="15"/>
        <end position="32"/>
    </location>
</feature>
<feature type="compositionally biased region" description="Polar residues" evidence="2">
    <location>
        <begin position="288"/>
        <end position="303"/>
    </location>
</feature>
<dbReference type="InterPro" id="IPR035969">
    <property type="entry name" value="Rab-GAP_TBC_sf"/>
</dbReference>
<feature type="region of interest" description="Disordered" evidence="2">
    <location>
        <begin position="1"/>
        <end position="36"/>
    </location>
</feature>
<accession>A0A1J9PI80</accession>
<dbReference type="AlphaFoldDB" id="A0A1J9PI80"/>
<gene>
    <name evidence="4" type="ORF">AJ78_04138</name>
</gene>
<evidence type="ECO:0000256" key="1">
    <source>
        <dbReference type="SAM" id="Coils"/>
    </source>
</evidence>
<dbReference type="PANTHER" id="PTHR47219">
    <property type="entry name" value="RAB GTPASE-ACTIVATING PROTEIN 1-LIKE"/>
    <property type="match status" value="1"/>
</dbReference>
<dbReference type="EMBL" id="LGRN01000146">
    <property type="protein sequence ID" value="OJD15618.1"/>
    <property type="molecule type" value="Genomic_DNA"/>
</dbReference>
<dbReference type="Proteomes" id="UP000182235">
    <property type="component" value="Unassembled WGS sequence"/>
</dbReference>
<feature type="compositionally biased region" description="Low complexity" evidence="2">
    <location>
        <begin position="141"/>
        <end position="158"/>
    </location>
</feature>
<evidence type="ECO:0000256" key="2">
    <source>
        <dbReference type="SAM" id="MobiDB-lite"/>
    </source>
</evidence>
<dbReference type="STRING" id="1447872.A0A1J9PI80"/>
<dbReference type="Gene3D" id="1.10.10.750">
    <property type="entry name" value="Ypt/Rab-GAP domain of gyp1p, domain 1"/>
    <property type="match status" value="1"/>
</dbReference>
<dbReference type="Gene3D" id="1.10.8.270">
    <property type="entry name" value="putative rabgap domain of human tbc1 domain family member 14 like domains"/>
    <property type="match status" value="1"/>
</dbReference>
<dbReference type="PANTHER" id="PTHR47219:SF15">
    <property type="entry name" value="TBC1 DOMAIN FAMILY MEMBER 12 ISOFORM X1"/>
    <property type="match status" value="1"/>
</dbReference>
<feature type="compositionally biased region" description="Low complexity" evidence="2">
    <location>
        <begin position="244"/>
        <end position="277"/>
    </location>
</feature>
<dbReference type="SMART" id="SM00164">
    <property type="entry name" value="TBC"/>
    <property type="match status" value="1"/>
</dbReference>
<dbReference type="Pfam" id="PF22874">
    <property type="entry name" value="SBE2_M"/>
    <property type="match status" value="1"/>
</dbReference>
<feature type="region of interest" description="Disordered" evidence="2">
    <location>
        <begin position="336"/>
        <end position="356"/>
    </location>
</feature>
<dbReference type="SUPFAM" id="SSF47923">
    <property type="entry name" value="Ypt/Rab-GAP domain of gyp1p"/>
    <property type="match status" value="2"/>
</dbReference>
<dbReference type="InterPro" id="IPR053949">
    <property type="entry name" value="SBE2/SBE22_M"/>
</dbReference>
<dbReference type="OrthoDB" id="289721at2759"/>
<feature type="domain" description="Rab-GAP TBC" evidence="3">
    <location>
        <begin position="468"/>
        <end position="672"/>
    </location>
</feature>
<proteinExistence type="predicted"/>
<comment type="caution">
    <text evidence="4">The sequence shown here is derived from an EMBL/GenBank/DDBJ whole genome shotgun (WGS) entry which is preliminary data.</text>
</comment>
<evidence type="ECO:0000313" key="4">
    <source>
        <dbReference type="EMBL" id="OJD15618.1"/>
    </source>
</evidence>
<dbReference type="InterPro" id="IPR050302">
    <property type="entry name" value="Rab_GAP_TBC_domain"/>
</dbReference>
<feature type="coiled-coil region" evidence="1">
    <location>
        <begin position="486"/>
        <end position="514"/>
    </location>
</feature>
<name>A0A1J9PI80_9EURO</name>
<keyword evidence="1" id="KW-0175">Coiled coil</keyword>
<evidence type="ECO:0000313" key="5">
    <source>
        <dbReference type="Proteomes" id="UP000182235"/>
    </source>
</evidence>
<feature type="region of interest" description="Disordered" evidence="2">
    <location>
        <begin position="115"/>
        <end position="303"/>
    </location>
</feature>
<dbReference type="InterPro" id="IPR000195">
    <property type="entry name" value="Rab-GAP-TBC_dom"/>
</dbReference>
<feature type="compositionally biased region" description="Basic and acidic residues" evidence="2">
    <location>
        <begin position="222"/>
        <end position="237"/>
    </location>
</feature>
<feature type="compositionally biased region" description="Low complexity" evidence="2">
    <location>
        <begin position="732"/>
        <end position="752"/>
    </location>
</feature>
<dbReference type="Pfam" id="PF00566">
    <property type="entry name" value="RabGAP-TBC"/>
    <property type="match status" value="1"/>
</dbReference>
<dbReference type="GO" id="GO:0031267">
    <property type="term" value="F:small GTPase binding"/>
    <property type="evidence" value="ECO:0007669"/>
    <property type="project" value="TreeGrafter"/>
</dbReference>
<sequence>MTAISVAPDSPPELSGSKSSKSSSFHSSSQHSVPDGILADISNFEDIGLEEEYVDPRHFAQDKFALRPNRRIPSGIGPRTTTMATATRDLTALTSRKDYPKFHGQVQGALEAMQSLGLPKSRSASRRAISSHSTPSLQLGPSSRQRSRSPSPITQRTPVSPANNIPLQPRPRLGIVRSFTQPLSPQRPRKTIEELENEYHDSDEELPEDATLWNVPISPRPPQERPGGRGSSPERRSPGPRPIPLSHSTSAPPLSSPATKPTTSSSSSSSPPTSARPTRPKLPRASSLGPSRTQPSARSPRVNSWNLVMSELSEEAKILTEALEFHADAAVQAHEVRLQSGKSSTRSSSEQGKRESNAMIQLPPLQKSNIMIDPLPISKEKEKVLSRTRPSWLPPKDPKEEKKHLLEYKRMMALSREADKRKAAEAASAQCKKDDTRKMLQRIWDDYVFPDWDRVISEHRTRELWWRGITPRSRGAVWQRALGNELALTEETYVKALERANQIQNKKNDNASENNKRMKEWFAAIRRDAAAAFPDLNLFGEDGPLREQLVNVLDAYSMYRSDVGYLYGIHTIAALLLINLPTPAAVFQTLANALNKPLPLAFLTADPGATSRAYSLASTTLRLKYPRVSNHLYENMYLSDEQIWGPMFQTLLTNGLDLERLSRVWDCWVFEGDRIIIRAAVTIVGCLETTLLNILPGDEGQKTVMRILGWGSKHVERVGRAKSAGLDSVDVNGTGSSNGNGSSNANGNANHNDNGNELSGYWVLNNAGDQDAFMGMVRVAQRA</sequence>
<feature type="compositionally biased region" description="Basic and acidic residues" evidence="2">
    <location>
        <begin position="190"/>
        <end position="200"/>
    </location>
</feature>
<feature type="region of interest" description="Disordered" evidence="2">
    <location>
        <begin position="726"/>
        <end position="752"/>
    </location>
</feature>
<reference evidence="4 5" key="1">
    <citation type="submission" date="2015-07" db="EMBL/GenBank/DDBJ databases">
        <title>Emmonsia species relationships and genome sequence.</title>
        <authorList>
            <consortium name="The Broad Institute Genomics Platform"/>
            <person name="Cuomo C.A."/>
            <person name="Munoz J.F."/>
            <person name="Imamovic A."/>
            <person name="Priest M.E."/>
            <person name="Young S."/>
            <person name="Clay O.K."/>
            <person name="McEwen J.G."/>
        </authorList>
    </citation>
    <scope>NUCLEOTIDE SEQUENCE [LARGE SCALE GENOMIC DNA]</scope>
    <source>
        <strain evidence="4 5">UAMH 9510</strain>
    </source>
</reference>
<protein>
    <recommendedName>
        <fullName evidence="3">Rab-GAP TBC domain-containing protein</fullName>
    </recommendedName>
</protein>
<dbReference type="GO" id="GO:0005096">
    <property type="term" value="F:GTPase activator activity"/>
    <property type="evidence" value="ECO:0007669"/>
    <property type="project" value="TreeGrafter"/>
</dbReference>
<dbReference type="FunFam" id="1.10.10.750:FF:000013">
    <property type="entry name" value="Similar to TBC domain protein"/>
    <property type="match status" value="1"/>
</dbReference>
<keyword evidence="5" id="KW-1185">Reference proteome</keyword>
<dbReference type="Gene3D" id="1.10.472.80">
    <property type="entry name" value="Ypt/Rab-GAP domain of gyp1p, domain 3"/>
    <property type="match status" value="1"/>
</dbReference>
<evidence type="ECO:0000259" key="3">
    <source>
        <dbReference type="PROSITE" id="PS50086"/>
    </source>
</evidence>
<dbReference type="VEuPathDB" id="FungiDB:AJ78_04138"/>
<feature type="compositionally biased region" description="Polar residues" evidence="2">
    <location>
        <begin position="340"/>
        <end position="350"/>
    </location>
</feature>
<organism evidence="4 5">
    <name type="scientific">Emergomyces pasteurianus Ep9510</name>
    <dbReference type="NCBI Taxonomy" id="1447872"/>
    <lineage>
        <taxon>Eukaryota</taxon>
        <taxon>Fungi</taxon>
        <taxon>Dikarya</taxon>
        <taxon>Ascomycota</taxon>
        <taxon>Pezizomycotina</taxon>
        <taxon>Eurotiomycetes</taxon>
        <taxon>Eurotiomycetidae</taxon>
        <taxon>Onygenales</taxon>
        <taxon>Ajellomycetaceae</taxon>
        <taxon>Emergomyces</taxon>
    </lineage>
</organism>